<evidence type="ECO:0000256" key="1">
    <source>
        <dbReference type="SAM" id="MobiDB-lite"/>
    </source>
</evidence>
<evidence type="ECO:0000313" key="2">
    <source>
        <dbReference type="EMBL" id="CAK9101514.1"/>
    </source>
</evidence>
<protein>
    <submittedName>
        <fullName evidence="2">Uncharacterized protein</fullName>
    </submittedName>
</protein>
<dbReference type="EMBL" id="CAXAMM010041851">
    <property type="protein sequence ID" value="CAK9101514.1"/>
    <property type="molecule type" value="Genomic_DNA"/>
</dbReference>
<accession>A0ABP0RMM4</accession>
<evidence type="ECO:0000313" key="3">
    <source>
        <dbReference type="Proteomes" id="UP001642464"/>
    </source>
</evidence>
<reference evidence="2 3" key="1">
    <citation type="submission" date="2024-02" db="EMBL/GenBank/DDBJ databases">
        <authorList>
            <person name="Chen Y."/>
            <person name="Shah S."/>
            <person name="Dougan E. K."/>
            <person name="Thang M."/>
            <person name="Chan C."/>
        </authorList>
    </citation>
    <scope>NUCLEOTIDE SEQUENCE [LARGE SCALE GENOMIC DNA]</scope>
</reference>
<organism evidence="2 3">
    <name type="scientific">Durusdinium trenchii</name>
    <dbReference type="NCBI Taxonomy" id="1381693"/>
    <lineage>
        <taxon>Eukaryota</taxon>
        <taxon>Sar</taxon>
        <taxon>Alveolata</taxon>
        <taxon>Dinophyceae</taxon>
        <taxon>Suessiales</taxon>
        <taxon>Symbiodiniaceae</taxon>
        <taxon>Durusdinium</taxon>
    </lineage>
</organism>
<name>A0ABP0RMM4_9DINO</name>
<feature type="region of interest" description="Disordered" evidence="1">
    <location>
        <begin position="122"/>
        <end position="145"/>
    </location>
</feature>
<dbReference type="Proteomes" id="UP001642464">
    <property type="component" value="Unassembled WGS sequence"/>
</dbReference>
<keyword evidence="3" id="KW-1185">Reference proteome</keyword>
<proteinExistence type="predicted"/>
<gene>
    <name evidence="2" type="ORF">SCF082_LOCUS47473</name>
</gene>
<sequence length="227" mass="24206">MADQSLLIETLQAVHQHTEGVLDLLMKACNKMSLSELSTECVHQSAALKDTKKLFQTLRDAAKSSAPDQVLAEMKSYAKQQAIAESQSLETRLQSTSARTEAAPTSDIGAKANGLLCQALTPGRSQGEAEESGDTGSGTRQWEAQSAQLKLPDGGRKQFLVACSLACTLGKTDRPLFQLATAGHSWPQLAVGPGVDPWCGDLSSEGRAVERWGCDPADARRSDPVPK</sequence>
<comment type="caution">
    <text evidence="2">The sequence shown here is derived from an EMBL/GenBank/DDBJ whole genome shotgun (WGS) entry which is preliminary data.</text>
</comment>